<dbReference type="Proteomes" id="UP000582659">
    <property type="component" value="Unassembled WGS sequence"/>
</dbReference>
<evidence type="ECO:0000256" key="6">
    <source>
        <dbReference type="ARBA" id="ARBA00022840"/>
    </source>
</evidence>
<dbReference type="PROSITE" id="PS50057">
    <property type="entry name" value="FERM_3"/>
    <property type="match status" value="2"/>
</dbReference>
<dbReference type="SMART" id="SM00139">
    <property type="entry name" value="MyTH4"/>
    <property type="match status" value="2"/>
</dbReference>
<keyword evidence="3" id="KW-0963">Cytoplasm</keyword>
<evidence type="ECO:0000256" key="8">
    <source>
        <dbReference type="ARBA" id="ARBA00023175"/>
    </source>
</evidence>
<sequence>MVLLTVGDHVWIPSESDSPISTPIGAEVIDVSNPDGIQVVDDEDRRLFLTSDVHIRLMHPKSIIGVEDLAELEDIHEASVLRNLFTRYNQDKIYSFCGDYLISLNPHKNLDIYNHSFRRCYRNRQLGELEPHVFAIAETAFCGLLESKNNQSIIIGGESGSGKSETLKRILEYLSDGGRSWDQIRASSHLIEAFGNAKTSANQNSSRFAKYIDIYYNSTGSLEGAEITQYLMETQRVVCSTAEKRNFHIFYMIVNGLSEEKKKELHLDRKDYFILNQGEETESDDNYNEQLSQVLRAFEIIEEKEVDSTIRSLAAILNLGDLEYQTRVAKNMETTQIGDPGQINAIAELLEVDRDLLSKVMTSCSISVRDETVFRNLTAQKALDIRDSLMRNIYSGIFKYIAKKINTILRPKSDLKDFKKLGILDIFGFENLKQNRFEQLCINYTNEALEQLFIRHLCKLEQLEYETQKIIWHPFEFKDNVKTLDLLANGPTSIISLINEESVFPEGSDQSILFKMHHHHSQSEVYLKPKSDLSQCFAIKHYAGTVFYNTRGFMEKNKDQLPLDIRTLLSESKSTFVQGLVNHSEGEGRDKTSVLRSLKKSLDSLMVQLDNRNLYFIRCINPNDKQQSDHFDRACVVKQLRYTGLLDLVIMRNAGYPVRKKYSEFVDAFRGLLPGIRPSRYENCIEATSRILTVILGEEADFQLGKTKVFMKRGDYMYIDKERHKMQNFFAASIQKHLKGWIQKRKYEKIRMASLVIQKYWRGYTQRRNYQTILNGIVRLQAILRSHQLVARFTALTEYTIRLQALCRGYLARKLLKEKKKKKSKKTSESIPEDPVTKTITTKTIEPNYPEDNSDYSFEKYAVTNFQRENSSYLRGIISSTLLRHSSPINNISAKILWKQICRFAGDLPESQTDMNKSQQNIIDIIYQVLNSTELIENEDYCKEAYPNYFERPFTGMEYVQTIISHGTLRPELRDEIYCQIIKQINRNFTSTSNQYWTLLALISSSFSPSEDLIPYVNHFTKQFSSINPAYPTVRNHLDKCFSKGNRLQPPSILEFEAIKNFKQILLPITFSDGTTHQFIVDSYTTAYELCAQVMTMIGLKDKFGFSLYLSLNETASSLGAGADFIFDAISVCEREGIKKGHQFDNIPWRLLYRKEIFSPWHSSSLDTVASNLIYEQIIRGFHYGEYECSDENEVILLAVQHYFVLNDGAEIDVNGLENNLKVILPISIIKEDGFQPEMWLQKIMNIYRKTYMRANLSADDVKAQVIDFAKVKWATAFSRLFNAQQLNGLGIPDANIVIAINAEGVNVIDNKNEVICDVSYDEIENVVVNSSNTLSIQTIGDDEYKFLAKHAVNMKELINFFINGIKKRSKYLIALETIDNKKFLSCEMGDVLYMNKPEERRNAVIVECVNTKTNEKGMVPVNKLVVLATLKGPNRKVIQLYQQPNQFKNKPANEIGNEQTIIMYDNSTLKLVHLTKQHTLQDFASAHFFSKSEAMVRYGNIPLTEPLLKTSRANDELREKAIKMYIDVMRFMGDLPWSQSIHSLVDSIFSSPLANEPLRDELYCQVTKQLNGNPNISSEQRGWKLMWLALGLFPPTTPLYKELDQIFRSKQSLRGRECLDRLVRIMGVLKPRKTPPHYVEVDSVLANRTEIFHKFHLPDGSSEITRIESTDLCHHVAERIANTKKMNSKGCSIFIKINEKVMSLPENEYVFDYLRQIAECMKPSEPRVLSYKLLLMKKIWTEVNPGDDLQGDIVLHFPQELPKYLRGYYNIKEEEVTRLAALIMRAKTNEHSEIPIKHIPQVLPEILPNDYIKKHSNNEWRKAISKECLKLPKMSTSDSKVAFLKELYKLPTFGSAFFEVKQTSDPSIPAKINLAINKQGVSVFNPETKQIIVQYPYTGIVNWTAGNTYFHMTTGNMIKGGRLLVETTLGYKIDDLLSSYIQIVCETSIRKSHTA</sequence>
<dbReference type="Pfam" id="PF00063">
    <property type="entry name" value="Myosin_head"/>
    <property type="match status" value="1"/>
</dbReference>
<dbReference type="PROSITE" id="PS51456">
    <property type="entry name" value="MYOSIN_MOTOR"/>
    <property type="match status" value="1"/>
</dbReference>
<dbReference type="SMART" id="SM00242">
    <property type="entry name" value="MYSc"/>
    <property type="match status" value="1"/>
</dbReference>
<evidence type="ECO:0000313" key="14">
    <source>
        <dbReference type="EMBL" id="CAD5234536.1"/>
    </source>
</evidence>
<dbReference type="Pfam" id="PF21998">
    <property type="entry name" value="FERM_C1_MyoVII"/>
    <property type="match status" value="1"/>
</dbReference>
<dbReference type="Pfam" id="PF02174">
    <property type="entry name" value="IRS"/>
    <property type="match status" value="1"/>
</dbReference>
<dbReference type="SUPFAM" id="SSF50729">
    <property type="entry name" value="PH domain-like"/>
    <property type="match status" value="1"/>
</dbReference>
<dbReference type="InterPro" id="IPR000048">
    <property type="entry name" value="IQ_motif_EF-hand-BS"/>
</dbReference>
<feature type="domain" description="MyTH4" evidence="12">
    <location>
        <begin position="873"/>
        <end position="1060"/>
    </location>
</feature>
<feature type="domain" description="FERM" evidence="11">
    <location>
        <begin position="1652"/>
        <end position="1949"/>
    </location>
</feature>
<evidence type="ECO:0000256" key="5">
    <source>
        <dbReference type="ARBA" id="ARBA00022741"/>
    </source>
</evidence>
<feature type="domain" description="MyTH4" evidence="12">
    <location>
        <begin position="1499"/>
        <end position="1646"/>
    </location>
</feature>
<evidence type="ECO:0000256" key="9">
    <source>
        <dbReference type="ARBA" id="ARBA00023203"/>
    </source>
</evidence>
<dbReference type="GO" id="GO:0003779">
    <property type="term" value="F:actin binding"/>
    <property type="evidence" value="ECO:0007669"/>
    <property type="project" value="UniProtKB-KW"/>
</dbReference>
<dbReference type="InterPro" id="IPR011993">
    <property type="entry name" value="PH-like_dom_sf"/>
</dbReference>
<dbReference type="Gene3D" id="3.40.850.10">
    <property type="entry name" value="Kinesin motor domain"/>
    <property type="match status" value="1"/>
</dbReference>
<dbReference type="InterPro" id="IPR041793">
    <property type="entry name" value="MyoVII_FERM_C1"/>
</dbReference>
<dbReference type="CDD" id="cd17092">
    <property type="entry name" value="FERM1_F1_Myosin-VII"/>
    <property type="match status" value="1"/>
</dbReference>
<organism evidence="15 17">
    <name type="scientific">Bursaphelenchus xylophilus</name>
    <name type="common">Pinewood nematode worm</name>
    <name type="synonym">Aphelenchoides xylophilus</name>
    <dbReference type="NCBI Taxonomy" id="6326"/>
    <lineage>
        <taxon>Eukaryota</taxon>
        <taxon>Metazoa</taxon>
        <taxon>Ecdysozoa</taxon>
        <taxon>Nematoda</taxon>
        <taxon>Chromadorea</taxon>
        <taxon>Rhabditida</taxon>
        <taxon>Tylenchina</taxon>
        <taxon>Tylenchomorpha</taxon>
        <taxon>Aphelenchoidea</taxon>
        <taxon>Aphelenchoididae</taxon>
        <taxon>Bursaphelenchus</taxon>
    </lineage>
</organism>
<dbReference type="PROSITE" id="PS50096">
    <property type="entry name" value="IQ"/>
    <property type="match status" value="3"/>
</dbReference>
<dbReference type="SMR" id="A0A1I7SMT3"/>
<dbReference type="GO" id="GO:0016459">
    <property type="term" value="C:myosin complex"/>
    <property type="evidence" value="ECO:0007669"/>
    <property type="project" value="UniProtKB-KW"/>
</dbReference>
<dbReference type="Gene3D" id="1.10.10.820">
    <property type="match status" value="1"/>
</dbReference>
<keyword evidence="8 10" id="KW-0505">Motor protein</keyword>
<dbReference type="Gene3D" id="2.30.29.30">
    <property type="entry name" value="Pleckstrin-homology domain (PH domain)/Phosphotyrosine-binding domain (PTB)"/>
    <property type="match status" value="2"/>
</dbReference>
<dbReference type="Gene3D" id="6.20.240.20">
    <property type="match status" value="1"/>
</dbReference>
<dbReference type="PANTHER" id="PTHR22692">
    <property type="entry name" value="MYOSIN VII, XV"/>
    <property type="match status" value="1"/>
</dbReference>
<dbReference type="InterPro" id="IPR019749">
    <property type="entry name" value="Band_41_domain"/>
</dbReference>
<dbReference type="Pfam" id="PF00784">
    <property type="entry name" value="MyTH4"/>
    <property type="match status" value="2"/>
</dbReference>
<dbReference type="InterPro" id="IPR014352">
    <property type="entry name" value="FERM/acyl-CoA-bd_prot_sf"/>
</dbReference>
<dbReference type="Gene3D" id="3.10.20.90">
    <property type="entry name" value="Phosphatidylinositol 3-kinase Catalytic Subunit, Chain A, domain 1"/>
    <property type="match status" value="2"/>
</dbReference>
<evidence type="ECO:0000256" key="3">
    <source>
        <dbReference type="ARBA" id="ARBA00022490"/>
    </source>
</evidence>
<evidence type="ECO:0000313" key="15">
    <source>
        <dbReference type="Proteomes" id="UP000095284"/>
    </source>
</evidence>
<dbReference type="Pfam" id="PF21989">
    <property type="entry name" value="RA_2"/>
    <property type="match status" value="1"/>
</dbReference>
<dbReference type="GO" id="GO:0003774">
    <property type="term" value="F:cytoskeletal motor activity"/>
    <property type="evidence" value="ECO:0007669"/>
    <property type="project" value="UniProtKB-UniRule"/>
</dbReference>
<dbReference type="Gene3D" id="1.20.120.720">
    <property type="entry name" value="Myosin VI head, motor domain, U50 subdomain"/>
    <property type="match status" value="1"/>
</dbReference>
<evidence type="ECO:0000259" key="11">
    <source>
        <dbReference type="PROSITE" id="PS50057"/>
    </source>
</evidence>
<feature type="domain" description="FERM" evidence="11">
    <location>
        <begin position="1065"/>
        <end position="1373"/>
    </location>
</feature>
<feature type="domain" description="Myosin motor" evidence="13">
    <location>
        <begin position="64"/>
        <end position="724"/>
    </location>
</feature>
<proteinExistence type="inferred from homology"/>
<dbReference type="SUPFAM" id="SSF52540">
    <property type="entry name" value="P-loop containing nucleoside triphosphate hydrolases"/>
    <property type="match status" value="1"/>
</dbReference>
<dbReference type="Gene3D" id="1.20.58.530">
    <property type="match status" value="1"/>
</dbReference>
<dbReference type="Proteomes" id="UP000659654">
    <property type="component" value="Unassembled WGS sequence"/>
</dbReference>
<accession>A0A1I7SMT3</accession>
<dbReference type="InterPro" id="IPR051567">
    <property type="entry name" value="Unconventional_Myosin_ATPase"/>
</dbReference>
<keyword evidence="9 10" id="KW-0009">Actin-binding</keyword>
<dbReference type="InterPro" id="IPR000299">
    <property type="entry name" value="FERM_domain"/>
</dbReference>
<dbReference type="WBParaSite" id="BXY_1436900.1">
    <property type="protein sequence ID" value="BXY_1436900.1"/>
    <property type="gene ID" value="BXY_1436900"/>
</dbReference>
<dbReference type="Pfam" id="PF00612">
    <property type="entry name" value="IQ"/>
    <property type="match status" value="2"/>
</dbReference>
<dbReference type="CDD" id="cd13199">
    <property type="entry name" value="FERM_C2_MyoVII"/>
    <property type="match status" value="1"/>
</dbReference>
<feature type="binding site" evidence="10">
    <location>
        <begin position="157"/>
        <end position="164"/>
    </location>
    <ligand>
        <name>ATP</name>
        <dbReference type="ChEBI" id="CHEBI:30616"/>
    </ligand>
</feature>
<evidence type="ECO:0000256" key="10">
    <source>
        <dbReference type="PROSITE-ProRule" id="PRU00782"/>
    </source>
</evidence>
<dbReference type="CDD" id="cd14473">
    <property type="entry name" value="FERM_B-lobe"/>
    <property type="match status" value="2"/>
</dbReference>
<keyword evidence="4" id="KW-0677">Repeat</keyword>
<dbReference type="InterPro" id="IPR000857">
    <property type="entry name" value="MyTH4_dom"/>
</dbReference>
<dbReference type="EMBL" id="CAJFDI010000006">
    <property type="protein sequence ID" value="CAD5234536.1"/>
    <property type="molecule type" value="Genomic_DNA"/>
</dbReference>
<gene>
    <name evidence="14" type="ORF">BXYJ_LOCUS14627</name>
</gene>
<reference evidence="17" key="1">
    <citation type="submission" date="2016-11" db="UniProtKB">
        <authorList>
            <consortium name="WormBaseParasite"/>
        </authorList>
    </citation>
    <scope>IDENTIFICATION</scope>
</reference>
<dbReference type="Gene3D" id="1.25.40.530">
    <property type="entry name" value="MyTH4 domain"/>
    <property type="match status" value="2"/>
</dbReference>
<comment type="similarity">
    <text evidence="2 10">Belongs to the TRAFAC class myosin-kinesin ATPase superfamily. Myosin family.</text>
</comment>
<dbReference type="GO" id="GO:0005524">
    <property type="term" value="F:ATP binding"/>
    <property type="evidence" value="ECO:0007669"/>
    <property type="project" value="UniProtKB-UniRule"/>
</dbReference>
<evidence type="ECO:0000313" key="17">
    <source>
        <dbReference type="WBParaSite" id="BXY_1436900.1"/>
    </source>
</evidence>
<dbReference type="SMART" id="SM00295">
    <property type="entry name" value="B41"/>
    <property type="match status" value="2"/>
</dbReference>
<dbReference type="InterPro" id="IPR057130">
    <property type="entry name" value="Myosin_VII_N"/>
</dbReference>
<reference evidence="14" key="2">
    <citation type="submission" date="2020-09" db="EMBL/GenBank/DDBJ databases">
        <authorList>
            <person name="Kikuchi T."/>
        </authorList>
    </citation>
    <scope>NUCLEOTIDE SEQUENCE</scope>
    <source>
        <strain evidence="14">Ka4C1</strain>
    </source>
</reference>
<dbReference type="InterPro" id="IPR019748">
    <property type="entry name" value="FERM_central"/>
</dbReference>
<dbReference type="SMART" id="SM00015">
    <property type="entry name" value="IQ"/>
    <property type="match status" value="3"/>
</dbReference>
<dbReference type="SUPFAM" id="SSF54236">
    <property type="entry name" value="Ubiquitin-like"/>
    <property type="match status" value="2"/>
</dbReference>
<dbReference type="Proteomes" id="UP000095284">
    <property type="component" value="Unplaced"/>
</dbReference>
<evidence type="ECO:0000256" key="2">
    <source>
        <dbReference type="ARBA" id="ARBA00008314"/>
    </source>
</evidence>
<dbReference type="InterPro" id="IPR041794">
    <property type="entry name" value="MyoVII_FERM_C2"/>
</dbReference>
<dbReference type="PROSITE" id="PS51016">
    <property type="entry name" value="MYTH4"/>
    <property type="match status" value="2"/>
</dbReference>
<dbReference type="Gene3D" id="1.20.5.190">
    <property type="match status" value="2"/>
</dbReference>
<dbReference type="PANTHER" id="PTHR22692:SF33">
    <property type="entry name" value="MYOSIN"/>
    <property type="match status" value="1"/>
</dbReference>
<dbReference type="InterPro" id="IPR038185">
    <property type="entry name" value="MyTH4_dom_sf"/>
</dbReference>
<dbReference type="Pfam" id="PF24123">
    <property type="entry name" value="Myosin_VII_N"/>
    <property type="match status" value="1"/>
</dbReference>
<dbReference type="Gene3D" id="1.20.80.10">
    <property type="match status" value="2"/>
</dbReference>
<dbReference type="GO" id="GO:0005737">
    <property type="term" value="C:cytoplasm"/>
    <property type="evidence" value="ECO:0007669"/>
    <property type="project" value="UniProtKB-SubCell"/>
</dbReference>
<dbReference type="SUPFAM" id="SSF47031">
    <property type="entry name" value="Second domain of FERM"/>
    <property type="match status" value="2"/>
</dbReference>
<keyword evidence="16" id="KW-1185">Reference proteome</keyword>
<dbReference type="PRINTS" id="PR00193">
    <property type="entry name" value="MYOSINHEAVY"/>
</dbReference>
<evidence type="ECO:0000256" key="1">
    <source>
        <dbReference type="ARBA" id="ARBA00004496"/>
    </source>
</evidence>
<keyword evidence="7 10" id="KW-0518">Myosin</keyword>
<protein>
    <submittedName>
        <fullName evidence="14">(pine wood nematode) hypothetical protein</fullName>
    </submittedName>
</protein>
<dbReference type="InterPro" id="IPR001609">
    <property type="entry name" value="Myosin_head_motor_dom-like"/>
</dbReference>
<keyword evidence="5 10" id="KW-0547">Nucleotide-binding</keyword>
<evidence type="ECO:0000256" key="7">
    <source>
        <dbReference type="ARBA" id="ARBA00023123"/>
    </source>
</evidence>
<evidence type="ECO:0000256" key="4">
    <source>
        <dbReference type="ARBA" id="ARBA00022737"/>
    </source>
</evidence>
<evidence type="ECO:0000259" key="12">
    <source>
        <dbReference type="PROSITE" id="PS51016"/>
    </source>
</evidence>
<evidence type="ECO:0000313" key="16">
    <source>
        <dbReference type="Proteomes" id="UP000659654"/>
    </source>
</evidence>
<feature type="region of interest" description="Actin-binding" evidence="10">
    <location>
        <begin position="602"/>
        <end position="624"/>
    </location>
</feature>
<comment type="subcellular location">
    <subcellularLocation>
        <location evidence="1">Cytoplasm</location>
    </subcellularLocation>
</comment>
<dbReference type="InterPro" id="IPR035963">
    <property type="entry name" value="FERM_2"/>
</dbReference>
<dbReference type="InterPro" id="IPR002404">
    <property type="entry name" value="IRS_PTB"/>
</dbReference>
<dbReference type="eggNOG" id="KOG4229">
    <property type="taxonomic scope" value="Eukaryota"/>
</dbReference>
<dbReference type="InterPro" id="IPR029071">
    <property type="entry name" value="Ubiquitin-like_domsf"/>
</dbReference>
<keyword evidence="6 10" id="KW-0067">ATP-binding</keyword>
<dbReference type="Gene3D" id="2.30.30.40">
    <property type="entry name" value="SH3 Domains"/>
    <property type="match status" value="1"/>
</dbReference>
<dbReference type="EMBL" id="CAJFCV020000006">
    <property type="protein sequence ID" value="CAG9130362.1"/>
    <property type="molecule type" value="Genomic_DNA"/>
</dbReference>
<dbReference type="OrthoDB" id="6108017at2759"/>
<evidence type="ECO:0000259" key="13">
    <source>
        <dbReference type="PROSITE" id="PS51456"/>
    </source>
</evidence>
<name>A0A1I7SMT3_BURXY</name>
<dbReference type="InterPro" id="IPR036961">
    <property type="entry name" value="Kinesin_motor_dom_sf"/>
</dbReference>
<dbReference type="InterPro" id="IPR027417">
    <property type="entry name" value="P-loop_NTPase"/>
</dbReference>